<sequence length="630" mass="68736">MKDRYLIESAPAGGGRPVLHTYRYAVAGDEVLPRAELIVFDAVTGTAAPSKGEPVLMHYSSPLKYGNAWWAEDAAYSLENSRDMRTLRPRRLDPVTGEVTTPVEESGPTRVEARQHAGNPPIVKVIPQGVLWYSQRDGWGHLYLYGGADPVRLTSGEWSVQHILHADDRHVYVTVTGLVPQDPYLQQVCRVALARRRAEAAGRDPALAGPDQGGRLRGVRRRVRRRPGHARLPPAHRREQGLRPAHRPRCRTPDARPPRLRHPPPLGLPGPPSHGRRPAGGLPARPHPLQPRSRLRKRMKLLVLGGTHHVGRAVVESALARGDEVTTLNRGISRPPAPGVRALVADRTDPAAMAAALDGGAWDAVIDTWYLAPRVVRDSARLLADRTRHYVYVSTRGVYSWPWAAGDDESAALVDGDPGSEDGSDYAAAKRGGELAVLESFGERALLARAGMILGPYENVGRMPWWLRRLEKGGRVLAPGPGDTPLQYLDVRDMADWLVRSAERGLGGGYIVTGRPDDVTVEELLTTALEVTGSTAELVWASYDLLAGEDLALGRELSAYMPDGSRPVGIHDADTSAVFEAGLTVRSLRDTLADTWAWLQAEGDPPPHPLGTDPANWHDSAAEQRLLARL</sequence>
<keyword evidence="5" id="KW-1185">Reference proteome</keyword>
<dbReference type="PANTHER" id="PTHR43245">
    <property type="entry name" value="BIFUNCTIONAL POLYMYXIN RESISTANCE PROTEIN ARNA"/>
    <property type="match status" value="1"/>
</dbReference>
<feature type="region of interest" description="Disordered" evidence="1">
    <location>
        <begin position="200"/>
        <end position="292"/>
    </location>
</feature>
<accession>A0ABW7YU62</accession>
<proteinExistence type="predicted"/>
<feature type="domain" description="NAD-dependent epimerase/dehydratase" evidence="3">
    <location>
        <begin position="302"/>
        <end position="504"/>
    </location>
</feature>
<dbReference type="PANTHER" id="PTHR43245:SF13">
    <property type="entry name" value="UDP-D-APIOSE_UDP-D-XYLOSE SYNTHASE 2"/>
    <property type="match status" value="1"/>
</dbReference>
<dbReference type="InterPro" id="IPR036291">
    <property type="entry name" value="NAD(P)-bd_dom_sf"/>
</dbReference>
<organism evidence="4 5">
    <name type="scientific">Nonomuraea typhae</name>
    <dbReference type="NCBI Taxonomy" id="2603600"/>
    <lineage>
        <taxon>Bacteria</taxon>
        <taxon>Bacillati</taxon>
        <taxon>Actinomycetota</taxon>
        <taxon>Actinomycetes</taxon>
        <taxon>Streptosporangiales</taxon>
        <taxon>Streptosporangiaceae</taxon>
        <taxon>Nonomuraea</taxon>
    </lineage>
</organism>
<dbReference type="Gene3D" id="2.140.10.30">
    <property type="entry name" value="Dipeptidylpeptidase IV, N-terminal domain"/>
    <property type="match status" value="1"/>
</dbReference>
<feature type="domain" description="Dipeptidylpeptidase IV N-terminal" evidence="2">
    <location>
        <begin position="15"/>
        <end position="194"/>
    </location>
</feature>
<dbReference type="InterPro" id="IPR001509">
    <property type="entry name" value="Epimerase_deHydtase"/>
</dbReference>
<evidence type="ECO:0000256" key="1">
    <source>
        <dbReference type="SAM" id="MobiDB-lite"/>
    </source>
</evidence>
<evidence type="ECO:0000259" key="3">
    <source>
        <dbReference type="Pfam" id="PF01370"/>
    </source>
</evidence>
<evidence type="ECO:0000313" key="4">
    <source>
        <dbReference type="EMBL" id="MFI6499452.1"/>
    </source>
</evidence>
<evidence type="ECO:0000313" key="5">
    <source>
        <dbReference type="Proteomes" id="UP001612741"/>
    </source>
</evidence>
<dbReference type="Pfam" id="PF01370">
    <property type="entry name" value="Epimerase"/>
    <property type="match status" value="1"/>
</dbReference>
<gene>
    <name evidence="4" type="ORF">ACIBG2_18845</name>
</gene>
<name>A0ABW7YU62_9ACTN</name>
<dbReference type="SUPFAM" id="SSF51735">
    <property type="entry name" value="NAD(P)-binding Rossmann-fold domains"/>
    <property type="match status" value="1"/>
</dbReference>
<dbReference type="RefSeq" id="WP_397082764.1">
    <property type="nucleotide sequence ID" value="NZ_JBITGY010000005.1"/>
</dbReference>
<reference evidence="4 5" key="1">
    <citation type="submission" date="2024-10" db="EMBL/GenBank/DDBJ databases">
        <title>The Natural Products Discovery Center: Release of the First 8490 Sequenced Strains for Exploring Actinobacteria Biosynthetic Diversity.</title>
        <authorList>
            <person name="Kalkreuter E."/>
            <person name="Kautsar S.A."/>
            <person name="Yang D."/>
            <person name="Bader C.D."/>
            <person name="Teijaro C.N."/>
            <person name="Fluegel L."/>
            <person name="Davis C.M."/>
            <person name="Simpson J.R."/>
            <person name="Lauterbach L."/>
            <person name="Steele A.D."/>
            <person name="Gui C."/>
            <person name="Meng S."/>
            <person name="Li G."/>
            <person name="Viehrig K."/>
            <person name="Ye F."/>
            <person name="Su P."/>
            <person name="Kiefer A.F."/>
            <person name="Nichols A."/>
            <person name="Cepeda A.J."/>
            <person name="Yan W."/>
            <person name="Fan B."/>
            <person name="Jiang Y."/>
            <person name="Adhikari A."/>
            <person name="Zheng C.-J."/>
            <person name="Schuster L."/>
            <person name="Cowan T.M."/>
            <person name="Smanski M.J."/>
            <person name="Chevrette M.G."/>
            <person name="De Carvalho L.P.S."/>
            <person name="Shen B."/>
        </authorList>
    </citation>
    <scope>NUCLEOTIDE SEQUENCE [LARGE SCALE GENOMIC DNA]</scope>
    <source>
        <strain evidence="4 5">NPDC050545</strain>
    </source>
</reference>
<evidence type="ECO:0000259" key="2">
    <source>
        <dbReference type="Pfam" id="PF00930"/>
    </source>
</evidence>
<feature type="compositionally biased region" description="Pro residues" evidence="1">
    <location>
        <begin position="263"/>
        <end position="272"/>
    </location>
</feature>
<dbReference type="Pfam" id="PF00930">
    <property type="entry name" value="DPPIV_N"/>
    <property type="match status" value="1"/>
</dbReference>
<dbReference type="Gene3D" id="3.40.50.720">
    <property type="entry name" value="NAD(P)-binding Rossmann-like Domain"/>
    <property type="match status" value="1"/>
</dbReference>
<dbReference type="Proteomes" id="UP001612741">
    <property type="component" value="Unassembled WGS sequence"/>
</dbReference>
<dbReference type="InterPro" id="IPR002469">
    <property type="entry name" value="Peptidase_S9B_N"/>
</dbReference>
<feature type="compositionally biased region" description="Basic residues" evidence="1">
    <location>
        <begin position="217"/>
        <end position="229"/>
    </location>
</feature>
<comment type="caution">
    <text evidence="4">The sequence shown here is derived from an EMBL/GenBank/DDBJ whole genome shotgun (WGS) entry which is preliminary data.</text>
</comment>
<dbReference type="InterPro" id="IPR050177">
    <property type="entry name" value="Lipid_A_modif_metabolic_enz"/>
</dbReference>
<dbReference type="SUPFAM" id="SSF82171">
    <property type="entry name" value="DPP6 N-terminal domain-like"/>
    <property type="match status" value="1"/>
</dbReference>
<protein>
    <submittedName>
        <fullName evidence="4">NAD-dependent epimerase/dehydratase family protein</fullName>
    </submittedName>
</protein>
<dbReference type="EMBL" id="JBITGY010000005">
    <property type="protein sequence ID" value="MFI6499452.1"/>
    <property type="molecule type" value="Genomic_DNA"/>
</dbReference>